<evidence type="ECO:0000259" key="3">
    <source>
        <dbReference type="Pfam" id="PF24465"/>
    </source>
</evidence>
<dbReference type="KEGG" id="pgri:PgNI_04361"/>
<dbReference type="AlphaFoldDB" id="A0A6P8BCF9"/>
<evidence type="ECO:0000259" key="4">
    <source>
        <dbReference type="Pfam" id="PF24962"/>
    </source>
</evidence>
<dbReference type="RefSeq" id="XP_030984845.1">
    <property type="nucleotide sequence ID" value="XM_031124409.1"/>
</dbReference>
<evidence type="ECO:0000256" key="1">
    <source>
        <dbReference type="SAM" id="MobiDB-lite"/>
    </source>
</evidence>
<name>A0A6P8BCF9_PYRGI</name>
<feature type="region of interest" description="Disordered" evidence="1">
    <location>
        <begin position="387"/>
        <end position="412"/>
    </location>
</feature>
<dbReference type="PANTHER" id="PTHR38788">
    <property type="entry name" value="CLR5 DOMAIN-CONTAINING PROTEIN"/>
    <property type="match status" value="1"/>
</dbReference>
<dbReference type="Pfam" id="PF24465">
    <property type="entry name" value="Tri-helical"/>
    <property type="match status" value="2"/>
</dbReference>
<feature type="region of interest" description="Disordered" evidence="1">
    <location>
        <begin position="149"/>
        <end position="178"/>
    </location>
</feature>
<evidence type="ECO:0000313" key="6">
    <source>
        <dbReference type="RefSeq" id="XP_030984845.1"/>
    </source>
</evidence>
<keyword evidence="5" id="KW-1185">Reference proteome</keyword>
<dbReference type="Proteomes" id="UP000515153">
    <property type="component" value="Unplaced"/>
</dbReference>
<feature type="domain" description="Tri-helical" evidence="3">
    <location>
        <begin position="293"/>
        <end position="372"/>
    </location>
</feature>
<evidence type="ECO:0000313" key="5">
    <source>
        <dbReference type="Proteomes" id="UP000515153"/>
    </source>
</evidence>
<accession>A0A6P8BCF9</accession>
<dbReference type="Pfam" id="PF24962">
    <property type="entry name" value="DUF7767"/>
    <property type="match status" value="1"/>
</dbReference>
<reference evidence="6" key="2">
    <citation type="submission" date="2019-10" db="EMBL/GenBank/DDBJ databases">
        <authorList>
            <consortium name="NCBI Genome Project"/>
        </authorList>
    </citation>
    <scope>NUCLEOTIDE SEQUENCE</scope>
    <source>
        <strain evidence="6">NI907</strain>
    </source>
</reference>
<protein>
    <recommendedName>
        <fullName evidence="7">Clr5 domain-containing protein</fullName>
    </recommendedName>
</protein>
<feature type="domain" description="Tri-helical" evidence="3">
    <location>
        <begin position="193"/>
        <end position="274"/>
    </location>
</feature>
<organism evidence="5 6">
    <name type="scientific">Pyricularia grisea</name>
    <name type="common">Crabgrass-specific blast fungus</name>
    <name type="synonym">Magnaporthe grisea</name>
    <dbReference type="NCBI Taxonomy" id="148305"/>
    <lineage>
        <taxon>Eukaryota</taxon>
        <taxon>Fungi</taxon>
        <taxon>Dikarya</taxon>
        <taxon>Ascomycota</taxon>
        <taxon>Pezizomycotina</taxon>
        <taxon>Sordariomycetes</taxon>
        <taxon>Sordariomycetidae</taxon>
        <taxon>Magnaporthales</taxon>
        <taxon>Pyriculariaceae</taxon>
        <taxon>Pyricularia</taxon>
    </lineage>
</organism>
<dbReference type="GeneID" id="41959318"/>
<dbReference type="Pfam" id="PF14420">
    <property type="entry name" value="Clr5"/>
    <property type="match status" value="1"/>
</dbReference>
<feature type="compositionally biased region" description="Polar residues" evidence="1">
    <location>
        <begin position="149"/>
        <end position="164"/>
    </location>
</feature>
<feature type="domain" description="DUF7767" evidence="4">
    <location>
        <begin position="491"/>
        <end position="592"/>
    </location>
</feature>
<dbReference type="InterPro" id="IPR057940">
    <property type="entry name" value="Tri-helical_dom"/>
</dbReference>
<proteinExistence type="predicted"/>
<dbReference type="InterPro" id="IPR025676">
    <property type="entry name" value="Clr5_dom"/>
</dbReference>
<feature type="domain" description="Clr5" evidence="2">
    <location>
        <begin position="1"/>
        <end position="53"/>
    </location>
</feature>
<evidence type="ECO:0000259" key="2">
    <source>
        <dbReference type="Pfam" id="PF14420"/>
    </source>
</evidence>
<reference evidence="6" key="3">
    <citation type="submission" date="2025-08" db="UniProtKB">
        <authorList>
            <consortium name="RefSeq"/>
        </authorList>
    </citation>
    <scope>IDENTIFICATION</scope>
    <source>
        <strain evidence="6">NI907</strain>
    </source>
</reference>
<dbReference type="PANTHER" id="PTHR38788:SF5">
    <property type="entry name" value="CLR5 DOMAIN-CONTAINING PROTEIN"/>
    <property type="match status" value="1"/>
</dbReference>
<evidence type="ECO:0008006" key="7">
    <source>
        <dbReference type="Google" id="ProtNLM"/>
    </source>
</evidence>
<reference evidence="6" key="1">
    <citation type="journal article" date="2019" name="Mol. Biol. Evol.">
        <title>Blast fungal genomes show frequent chromosomal changes, gene gains and losses, and effector gene turnover.</title>
        <authorList>
            <person name="Gomez Luciano L.B."/>
            <person name="Jason Tsai I."/>
            <person name="Chuma I."/>
            <person name="Tosa Y."/>
            <person name="Chen Y.H."/>
            <person name="Li J.Y."/>
            <person name="Li M.Y."/>
            <person name="Jade Lu M.Y."/>
            <person name="Nakayashiki H."/>
            <person name="Li W.H."/>
        </authorList>
    </citation>
    <scope>NUCLEOTIDE SEQUENCE</scope>
    <source>
        <strain evidence="6">NI907</strain>
    </source>
</reference>
<sequence length="596" mass="67214">MVYNWDGYRDECYRVYVVQNKSMDELMDHMRVHHSFTPSKRAFQQQLRKWNFPSKQVGAHRNAPLVDRVRELWEANHSQADMLCTLHDEGYDVSARQLLRIRAHHRWLLRVPKIEDAVDSIDALIPRVRLGDSFTANDLQTAPGIQLNCQSSDSQKAAPSLSSPTRKRRRQADEDCSGVVTSRFPSETTLTESKELLNLDTDTYKYVRTCFQQICDKAGLESKSSAGQQAWDEAKAMLVRQVPYLQSVMSMEVGRIHQLALDVICTDVTKRMRSHNATAATGAARKLTLAGVRNMLGVNPDEAREMRDALQNLLSGRDNIPSVGDEEWDELKQQWQRICPVLRRILEDEEQREPKAKAIDILARDVFKRYRDHHAKVRDNQAAIGQEQEHEQPQLHLDAQPPPPLAPSDDDAVVDNHVWDISIYGNNGLMDDTIVSNMSLQGMHGLGMPSLSHNAHIPPLDDPLLLAASTQSFLDQQYMNQIYTHQNQHHHSPIAIYLQPHHASTVMVDSSLWIATLMSPTLDDVRSVAVEKYPGAICLFVEGVVKDSRNELSGVSGLSPVPLSIGSDQELVAYLQHVQDLGIAPTFSVQLHYCVG</sequence>
<gene>
    <name evidence="6" type="ORF">PgNI_04361</name>
</gene>
<dbReference type="InterPro" id="IPR056669">
    <property type="entry name" value="DUF7767"/>
</dbReference>